<evidence type="ECO:0000256" key="2">
    <source>
        <dbReference type="ARBA" id="ARBA00006131"/>
    </source>
</evidence>
<evidence type="ECO:0000256" key="6">
    <source>
        <dbReference type="ARBA" id="ARBA00022844"/>
    </source>
</evidence>
<dbReference type="EMBL" id="KP296853">
    <property type="protein sequence ID" value="AJP36567.1"/>
    <property type="molecule type" value="Genomic_DNA"/>
</dbReference>
<dbReference type="InterPro" id="IPR004219">
    <property type="entry name" value="TTvirus_Unk"/>
</dbReference>
<dbReference type="KEGG" id="vg:25078198"/>
<sequence>MAWYGWRRRRRGWGRRRWRYRRLLRGRPRRALRRRGWRRRWQVRRRRWGRRWRRRRHRRPRRRRRYRRRRRRRRTLALRQWNPTTVRGCSIRGWFPFLITGLGRLPFLYTHHMDDIPAEKMSFGGGLAVSRFSLSVLYEEYRRHHNKWSRSNVDLDLLRYHGVSFKFYREPEIDFIVHWSLETPMEINLMTHMSLHPLLLLLNKHKIIIPSMKTRPHGRRAVRLTLPPPRLMTNKWYFTKDFCKVGLCMLMATPCSLLYPWLDPGKTSPCVHFHILDQSYYKHIPNIDPNKYTERENDLKDILKIDGSSSTCVGACHCYTELFRDAWPSIRKPGVASQPFGLTEICKTQNYTNNSLADTFISKANEAHSNITDKLMPCVYGSNSAVITQLKSSKDKTFMHRWGLYSHYFLTTRRLDPQLTGPTIKVGYNPQTDEGKGNLIFLQPLTRSDTIFNPTSSKCAIFDTPLWLALYGYESYCTKFLNDEQVMYNYVLCVRCTYTWPRMYRTGNPNQCDIPLGNSFLEGNMPGGAYPPPLLMRTKWYPCLLHQREFINAVVGSGPFMPRGYSVKSWELTAGYKFRFSWGGHAPYTKQVDDPCKKGTHALPDPDRQRMAVQVEDPGRLDPQYMFHGWDQRRGYILGRAIKRVSEDPGHDSDIPTGPLKRPRVDAPPEGGWPDPERGWISSLLQETPPGRRHSPPLQLQLPREPEETTRRRRRSEGEIPPPETAAASTQAFLELELERQRQQQHRLRKGLQDLFSRLVRTEGGHQVDPRLL</sequence>
<feature type="region of interest" description="Disordered" evidence="8">
    <location>
        <begin position="645"/>
        <end position="727"/>
    </location>
</feature>
<evidence type="ECO:0000313" key="9">
    <source>
        <dbReference type="EMBL" id="AJP36567.1"/>
    </source>
</evidence>
<feature type="compositionally biased region" description="Basic and acidic residues" evidence="8">
    <location>
        <begin position="645"/>
        <end position="654"/>
    </location>
</feature>
<proteinExistence type="inferred from homology"/>
<dbReference type="GO" id="GO:0039615">
    <property type="term" value="C:T=1 icosahedral viral capsid"/>
    <property type="evidence" value="ECO:0007669"/>
    <property type="project" value="UniProtKB-UniRule"/>
</dbReference>
<evidence type="ECO:0000256" key="3">
    <source>
        <dbReference type="ARBA" id="ARBA00018091"/>
    </source>
</evidence>
<evidence type="ECO:0000313" key="10">
    <source>
        <dbReference type="Proteomes" id="UP000165545"/>
    </source>
</evidence>
<evidence type="ECO:0000256" key="8">
    <source>
        <dbReference type="SAM" id="MobiDB-lite"/>
    </source>
</evidence>
<evidence type="ECO:0000256" key="1">
    <source>
        <dbReference type="ARBA" id="ARBA00004328"/>
    </source>
</evidence>
<comment type="function">
    <text evidence="7">Self-assembles to form an icosahedral capsid.</text>
</comment>
<organism evidence="9 10">
    <name type="scientific">Simian torque teno virus 31</name>
    <dbReference type="NCBI Taxonomy" id="1619219"/>
    <lineage>
        <taxon>Viruses</taxon>
        <taxon>Monodnaviria</taxon>
        <taxon>Shotokuvirae</taxon>
        <taxon>Commensaviricota</taxon>
        <taxon>Cardeaviricetes</taxon>
        <taxon>Sanitavirales</taxon>
        <taxon>Anelloviridae</taxon>
        <taxon>Alphatorquevirus</taxon>
        <taxon>Alphatorquevirus cerco3</taxon>
    </lineage>
</organism>
<dbReference type="Proteomes" id="UP000165545">
    <property type="component" value="Segment"/>
</dbReference>
<keyword evidence="5 7" id="KW-0167">Capsid protein</keyword>
<comment type="similarity">
    <text evidence="2 7">Belongs to the anelloviridae capsid protein family.</text>
</comment>
<accession>A0A0C5IMV2</accession>
<evidence type="ECO:0000256" key="5">
    <source>
        <dbReference type="ARBA" id="ARBA00022561"/>
    </source>
</evidence>
<dbReference type="GeneID" id="25078198"/>
<evidence type="ECO:0000256" key="7">
    <source>
        <dbReference type="RuleBase" id="RU361230"/>
    </source>
</evidence>
<keyword evidence="10" id="KW-1185">Reference proteome</keyword>
<dbReference type="RefSeq" id="YP_009126942.1">
    <property type="nucleotide sequence ID" value="NC_026662.1"/>
</dbReference>
<name>A0A0C5IMV2_9VIRU</name>
<keyword evidence="4 7" id="KW-1140">T=1 icosahedral capsid protein</keyword>
<comment type="subcellular location">
    <subcellularLocation>
        <location evidence="1 7">Virion</location>
    </subcellularLocation>
</comment>
<dbReference type="OrthoDB" id="3295at10239"/>
<reference evidence="9 10" key="1">
    <citation type="submission" date="2014-12" db="EMBL/GenBank/DDBJ databases">
        <title>Local virus extinctions following a host population bottleneck.</title>
        <authorList>
            <person name="Kapusinszky B."/>
            <person name="Mulvaney U."/>
            <person name="Jasinska A.J."/>
            <person name="Deng X."/>
            <person name="Freimer N."/>
            <person name="Delwart E."/>
        </authorList>
    </citation>
    <scope>NUCLEOTIDE SEQUENCE [LARGE SCALE GENOMIC DNA]</scope>
    <source>
        <strain evidence="9">VGA00123.3</strain>
    </source>
</reference>
<dbReference type="Pfam" id="PF02956">
    <property type="entry name" value="TT_ORF1"/>
    <property type="match status" value="1"/>
</dbReference>
<keyword evidence="6 7" id="KW-0946">Virion</keyword>
<protein>
    <recommendedName>
        <fullName evidence="3 7">Capsid protein</fullName>
    </recommendedName>
</protein>
<evidence type="ECO:0000256" key="4">
    <source>
        <dbReference type="ARBA" id="ARBA00022431"/>
    </source>
</evidence>